<gene>
    <name evidence="6" type="primary">fliO</name>
    <name evidence="6" type="ORF">PXC00_08475</name>
</gene>
<protein>
    <recommendedName>
        <fullName evidence="5">Flagellar protein</fullName>
    </recommendedName>
</protein>
<sequence>MPDTVNNVFSALGTIALVILIFIGAGWCAKLMGKHYGGRFGGASPSMKVLERLPLGADSALLIVKVNGQVFLLGAAQQQITLLRELDAGLYPDDSPHEPDGKAGQFSDVLKKSLQTWGVSFPGKTGKKGDGQ</sequence>
<keyword evidence="6" id="KW-0966">Cell projection</keyword>
<evidence type="ECO:0000256" key="2">
    <source>
        <dbReference type="ARBA" id="ARBA00022692"/>
    </source>
</evidence>
<dbReference type="Pfam" id="PF04347">
    <property type="entry name" value="FliO"/>
    <property type="match status" value="1"/>
</dbReference>
<keyword evidence="3 5" id="KW-1133">Transmembrane helix</keyword>
<keyword evidence="6" id="KW-0282">Flagellum</keyword>
<keyword evidence="2 5" id="KW-0812">Transmembrane</keyword>
<dbReference type="RefSeq" id="WP_275843934.1">
    <property type="nucleotide sequence ID" value="NZ_CP135996.1"/>
</dbReference>
<keyword evidence="5" id="KW-0975">Bacterial flagellum</keyword>
<dbReference type="EMBL" id="CP135996">
    <property type="protein sequence ID" value="WOC31260.1"/>
    <property type="molecule type" value="Genomic_DNA"/>
</dbReference>
<keyword evidence="4 5" id="KW-0472">Membrane</keyword>
<name>A0AA97H157_9FIRM</name>
<evidence type="ECO:0000256" key="1">
    <source>
        <dbReference type="ARBA" id="ARBA00022475"/>
    </source>
</evidence>
<dbReference type="NCBIfam" id="TIGR03500">
    <property type="entry name" value="FliO_TIGR"/>
    <property type="match status" value="1"/>
</dbReference>
<reference evidence="7" key="3">
    <citation type="submission" date="2024-06" db="EMBL/GenBank/DDBJ databases">
        <authorList>
            <person name="Zeng C."/>
        </authorList>
    </citation>
    <scope>NUCLEOTIDE SEQUENCE [LARGE SCALE GENOMIC DNA]</scope>
    <source>
        <strain evidence="7">ZCY20-5</strain>
    </source>
</reference>
<comment type="subcellular location">
    <subcellularLocation>
        <location evidence="5">Cell membrane</location>
    </subcellularLocation>
    <subcellularLocation>
        <location evidence="5">Bacterial flagellum basal body</location>
    </subcellularLocation>
</comment>
<evidence type="ECO:0000313" key="6">
    <source>
        <dbReference type="EMBL" id="WOC31260.1"/>
    </source>
</evidence>
<dbReference type="GO" id="GO:0044781">
    <property type="term" value="P:bacterial-type flagellum organization"/>
    <property type="evidence" value="ECO:0007669"/>
    <property type="project" value="UniProtKB-UniRule"/>
</dbReference>
<dbReference type="InterPro" id="IPR022781">
    <property type="entry name" value="Flagellar_biosynth_FliO"/>
</dbReference>
<evidence type="ECO:0000256" key="5">
    <source>
        <dbReference type="RuleBase" id="RU362064"/>
    </source>
</evidence>
<feature type="transmembrane region" description="Helical" evidence="5">
    <location>
        <begin position="6"/>
        <end position="29"/>
    </location>
</feature>
<reference evidence="6 7" key="1">
    <citation type="submission" date="2024-06" db="EMBL/GenBank/DDBJ databases">
        <title>Caproicibacterium argilliputei sp. nov, a novel caproic acid producing anaerobic bacterium isolated from pit mud.</title>
        <authorList>
            <person name="Xia S."/>
        </authorList>
    </citation>
    <scope>NUCLEOTIDE SEQUENCE [LARGE SCALE GENOMIC DNA]</scope>
    <source>
        <strain evidence="6 7">ZCY20-5</strain>
    </source>
</reference>
<organism evidence="6 7">
    <name type="scientific">Caproicibacterium argilliputei</name>
    <dbReference type="NCBI Taxonomy" id="3030016"/>
    <lineage>
        <taxon>Bacteria</taxon>
        <taxon>Bacillati</taxon>
        <taxon>Bacillota</taxon>
        <taxon>Clostridia</taxon>
        <taxon>Eubacteriales</taxon>
        <taxon>Oscillospiraceae</taxon>
        <taxon>Caproicibacterium</taxon>
    </lineage>
</organism>
<comment type="similarity">
    <text evidence="5">Belongs to the FliO/MopB family.</text>
</comment>
<dbReference type="Proteomes" id="UP001300604">
    <property type="component" value="Chromosome"/>
</dbReference>
<keyword evidence="1 5" id="KW-1003">Cell membrane</keyword>
<dbReference type="AlphaFoldDB" id="A0AA97H157"/>
<evidence type="ECO:0000256" key="4">
    <source>
        <dbReference type="ARBA" id="ARBA00023136"/>
    </source>
</evidence>
<dbReference type="GO" id="GO:0009425">
    <property type="term" value="C:bacterial-type flagellum basal body"/>
    <property type="evidence" value="ECO:0007669"/>
    <property type="project" value="UniProtKB-SubCell"/>
</dbReference>
<dbReference type="KEGG" id="carl:PXC00_08475"/>
<keyword evidence="7" id="KW-1185">Reference proteome</keyword>
<dbReference type="GO" id="GO:0005886">
    <property type="term" value="C:plasma membrane"/>
    <property type="evidence" value="ECO:0007669"/>
    <property type="project" value="UniProtKB-SubCell"/>
</dbReference>
<evidence type="ECO:0000256" key="3">
    <source>
        <dbReference type="ARBA" id="ARBA00022989"/>
    </source>
</evidence>
<reference evidence="7" key="2">
    <citation type="submission" date="2024-06" db="EMBL/GenBank/DDBJ databases">
        <title>Caproicibacterium argilliputei sp. nov, a novel caproic acid producing anaerobic bacterium isolated from pit mud.</title>
        <authorList>
            <person name="Zeng C."/>
        </authorList>
    </citation>
    <scope>NUCLEOTIDE SEQUENCE [LARGE SCALE GENOMIC DNA]</scope>
    <source>
        <strain evidence="7">ZCY20-5</strain>
    </source>
</reference>
<proteinExistence type="inferred from homology"/>
<accession>A0AA97H157</accession>
<evidence type="ECO:0000313" key="7">
    <source>
        <dbReference type="Proteomes" id="UP001300604"/>
    </source>
</evidence>
<keyword evidence="6" id="KW-0969">Cilium</keyword>